<evidence type="ECO:0000313" key="1">
    <source>
        <dbReference type="EMBL" id="MBE8726026.1"/>
    </source>
</evidence>
<dbReference type="EMBL" id="PRDM01000003">
    <property type="protein sequence ID" value="MBE8726026.1"/>
    <property type="molecule type" value="Genomic_DNA"/>
</dbReference>
<evidence type="ECO:0000313" key="2">
    <source>
        <dbReference type="Proteomes" id="UP000640614"/>
    </source>
</evidence>
<gene>
    <name evidence="1" type="ORF">C4F50_13890</name>
</gene>
<dbReference type="Proteomes" id="UP000640614">
    <property type="component" value="Unassembled WGS sequence"/>
</dbReference>
<name>A0ABR9TKY2_9FLAO</name>
<protein>
    <submittedName>
        <fullName evidence="1">Uncharacterized protein</fullName>
    </submittedName>
</protein>
<comment type="caution">
    <text evidence="1">The sequence shown here is derived from an EMBL/GenBank/DDBJ whole genome shotgun (WGS) entry which is preliminary data.</text>
</comment>
<accession>A0ABR9TKY2</accession>
<proteinExistence type="predicted"/>
<keyword evidence="2" id="KW-1185">Reference proteome</keyword>
<organism evidence="1 2">
    <name type="scientific">Flavobacterium hungaricum</name>
    <dbReference type="NCBI Taxonomy" id="2082725"/>
    <lineage>
        <taxon>Bacteria</taxon>
        <taxon>Pseudomonadati</taxon>
        <taxon>Bacteroidota</taxon>
        <taxon>Flavobacteriia</taxon>
        <taxon>Flavobacteriales</taxon>
        <taxon>Flavobacteriaceae</taxon>
        <taxon>Flavobacterium</taxon>
    </lineage>
</organism>
<reference evidence="1 2" key="1">
    <citation type="submission" date="2018-07" db="EMBL/GenBank/DDBJ databases">
        <title>Genome assembly of strain KB82.</title>
        <authorList>
            <person name="Kukolya J."/>
            <person name="Horvath B."/>
            <person name="Nagy I."/>
            <person name="Toth A."/>
        </authorList>
    </citation>
    <scope>NUCLEOTIDE SEQUENCE [LARGE SCALE GENOMIC DNA]</scope>
    <source>
        <strain evidence="1 2">Kb82</strain>
    </source>
</reference>
<sequence>MYAVTKLYSQNLILHNIFIQKLNYSADNCYKDQKGNLVFFSKVYSSDELKLGQFNMNDSVTVKKISSTKNRYSYLLKETYQKDTIENSFKLINIVVNKRIDSRDLNKIVFKKIPSVRTVFDCNENRFNNVLLLKSFFLTHSLVSEDNEAKKYSIKLIDENCNTLLDEEYDRNLLFSKDDSFLIFKNKDFLVLIFDKYY</sequence>